<accession>A0A0F9A696</accession>
<dbReference type="EMBL" id="LAZR01056486">
    <property type="protein sequence ID" value="KKK74084.1"/>
    <property type="molecule type" value="Genomic_DNA"/>
</dbReference>
<sequence length="181" mass="20830">MRSSDYEDRAKEYRKERDEIFRVLIKLIVTRRKESTRAEAEVAYNEATAIIRKYEKRVKEDGITEKRADEITLVDLVHELKMTEAEQISVSGDDNDGELDWYVVAATGITAAVLQRWAMFDVHANSQSKQCASMAYAAYGEYTDNKNFRGDPMPVWEDLPEKIQEAWQAATIEIVRLADSQ</sequence>
<evidence type="ECO:0000313" key="1">
    <source>
        <dbReference type="EMBL" id="KKK74084.1"/>
    </source>
</evidence>
<dbReference type="AlphaFoldDB" id="A0A0F9A696"/>
<proteinExistence type="predicted"/>
<name>A0A0F9A696_9ZZZZ</name>
<feature type="non-terminal residue" evidence="1">
    <location>
        <position position="181"/>
    </location>
</feature>
<organism evidence="1">
    <name type="scientific">marine sediment metagenome</name>
    <dbReference type="NCBI Taxonomy" id="412755"/>
    <lineage>
        <taxon>unclassified sequences</taxon>
        <taxon>metagenomes</taxon>
        <taxon>ecological metagenomes</taxon>
    </lineage>
</organism>
<gene>
    <name evidence="1" type="ORF">LCGC14_2887320</name>
</gene>
<protein>
    <submittedName>
        <fullName evidence="1">Uncharacterized protein</fullName>
    </submittedName>
</protein>
<reference evidence="1" key="1">
    <citation type="journal article" date="2015" name="Nature">
        <title>Complex archaea that bridge the gap between prokaryotes and eukaryotes.</title>
        <authorList>
            <person name="Spang A."/>
            <person name="Saw J.H."/>
            <person name="Jorgensen S.L."/>
            <person name="Zaremba-Niedzwiedzka K."/>
            <person name="Martijn J."/>
            <person name="Lind A.E."/>
            <person name="van Eijk R."/>
            <person name="Schleper C."/>
            <person name="Guy L."/>
            <person name="Ettema T.J."/>
        </authorList>
    </citation>
    <scope>NUCLEOTIDE SEQUENCE</scope>
</reference>
<comment type="caution">
    <text evidence="1">The sequence shown here is derived from an EMBL/GenBank/DDBJ whole genome shotgun (WGS) entry which is preliminary data.</text>
</comment>